<dbReference type="KEGG" id="tpro:Ga0080559_TMP1231"/>
<dbReference type="Proteomes" id="UP000186559">
    <property type="component" value="Chromosome"/>
</dbReference>
<evidence type="ECO:0000256" key="1">
    <source>
        <dbReference type="SAM" id="MobiDB-lite"/>
    </source>
</evidence>
<accession>A0A1U7D1J2</accession>
<name>A0A1U7D1J2_9RHOB</name>
<evidence type="ECO:0000313" key="2">
    <source>
        <dbReference type="EMBL" id="APX22027.1"/>
    </source>
</evidence>
<sequence length="38" mass="3955">MRRGARYVAPQGAGFGVIPRQDRGNSGPARCDAGEALP</sequence>
<evidence type="ECO:0000313" key="3">
    <source>
        <dbReference type="Proteomes" id="UP000186559"/>
    </source>
</evidence>
<feature type="region of interest" description="Disordered" evidence="1">
    <location>
        <begin position="14"/>
        <end position="38"/>
    </location>
</feature>
<reference evidence="2 3" key="1">
    <citation type="submission" date="2016-03" db="EMBL/GenBank/DDBJ databases">
        <title>Deep-sea bacteria in the southern Pacific.</title>
        <authorList>
            <person name="Tang K."/>
        </authorList>
    </citation>
    <scope>NUCLEOTIDE SEQUENCE [LARGE SCALE GENOMIC DNA]</scope>
    <source>
        <strain evidence="2 3">JLT2016</strain>
    </source>
</reference>
<dbReference type="STRING" id="1229727.Ga0080559_TMP1231"/>
<gene>
    <name evidence="2" type="ORF">Ga0080559_TMP1231</name>
</gene>
<keyword evidence="3" id="KW-1185">Reference proteome</keyword>
<organism evidence="2 3">
    <name type="scientific">Salipiger profundus</name>
    <dbReference type="NCBI Taxonomy" id="1229727"/>
    <lineage>
        <taxon>Bacteria</taxon>
        <taxon>Pseudomonadati</taxon>
        <taxon>Pseudomonadota</taxon>
        <taxon>Alphaproteobacteria</taxon>
        <taxon>Rhodobacterales</taxon>
        <taxon>Roseobacteraceae</taxon>
        <taxon>Salipiger</taxon>
    </lineage>
</organism>
<protein>
    <submittedName>
        <fullName evidence="2">Uncharacterized protein</fullName>
    </submittedName>
</protein>
<proteinExistence type="predicted"/>
<dbReference type="EMBL" id="CP014796">
    <property type="protein sequence ID" value="APX22027.1"/>
    <property type="molecule type" value="Genomic_DNA"/>
</dbReference>
<dbReference type="AlphaFoldDB" id="A0A1U7D1J2"/>